<name>A0A0R3MKX1_9BRAD</name>
<gene>
    <name evidence="2" type="ORF">CQ14_26520</name>
</gene>
<evidence type="ECO:0000259" key="1">
    <source>
        <dbReference type="Pfam" id="PF00656"/>
    </source>
</evidence>
<sequence length="389" mass="42156">MGLVVNNDVAGAGVHALIVGVSDYLNLPDAGEPSSDETWKLNKLSSPALSAFKIFDFITTTGLRLPLKTVRLLLSPSPAEVQVEPRLANATPTRASRDAFSKLAGQWRKDASVNKDDMTFFYFAGHGTQRGSDDSVLMLDDFLTSAAPLNECFEMHNVKSGMAPTATRPDIARTQFYFIDACMDRNAKLRTFLNPTVPAVFGIELSEKDERAAPMVFSTVDGAIALGRSRKPSHFSQALTLAFARAAEEPDPVTGQWSVTAVTIKNALDYYYNKNKLGTLVTMGSLVGSPVIRYLAGPPDIDISVEVQPEALGLPCTIGVLDQDKIAVPGCNPGAKTKFDLTVKAGAYQVEVNAGRLTSNPFRSPLRLFNKPMLPPWTHNLTSLLRPPN</sequence>
<dbReference type="EMBL" id="LLYB01000085">
    <property type="protein sequence ID" value="KRR20852.1"/>
    <property type="molecule type" value="Genomic_DNA"/>
</dbReference>
<accession>A0A0R3MKX1</accession>
<dbReference type="Pfam" id="PF00656">
    <property type="entry name" value="Peptidase_C14"/>
    <property type="match status" value="1"/>
</dbReference>
<protein>
    <recommendedName>
        <fullName evidence="1">Peptidase C14 caspase domain-containing protein</fullName>
    </recommendedName>
</protein>
<dbReference type="RefSeq" id="WP_057860288.1">
    <property type="nucleotide sequence ID" value="NZ_LLYB01000085.1"/>
</dbReference>
<dbReference type="OrthoDB" id="7052039at2"/>
<dbReference type="GO" id="GO:0006508">
    <property type="term" value="P:proteolysis"/>
    <property type="evidence" value="ECO:0007669"/>
    <property type="project" value="InterPro"/>
</dbReference>
<evidence type="ECO:0000313" key="2">
    <source>
        <dbReference type="EMBL" id="KRR20852.1"/>
    </source>
</evidence>
<reference evidence="2 3" key="1">
    <citation type="submission" date="2014-03" db="EMBL/GenBank/DDBJ databases">
        <title>Bradyrhizobium valentinum sp. nov., isolated from effective nodules of Lupinus mariae-josephae, a lupine endemic of basic-lime soils in Eastern Spain.</title>
        <authorList>
            <person name="Duran D."/>
            <person name="Rey L."/>
            <person name="Navarro A."/>
            <person name="Busquets A."/>
            <person name="Imperial J."/>
            <person name="Ruiz-Argueso T."/>
        </authorList>
    </citation>
    <scope>NUCLEOTIDE SEQUENCE [LARGE SCALE GENOMIC DNA]</scope>
    <source>
        <strain evidence="2 3">CCBAU 23086</strain>
    </source>
</reference>
<organism evidence="2 3">
    <name type="scientific">Bradyrhizobium lablabi</name>
    <dbReference type="NCBI Taxonomy" id="722472"/>
    <lineage>
        <taxon>Bacteria</taxon>
        <taxon>Pseudomonadati</taxon>
        <taxon>Pseudomonadota</taxon>
        <taxon>Alphaproteobacteria</taxon>
        <taxon>Hyphomicrobiales</taxon>
        <taxon>Nitrobacteraceae</taxon>
        <taxon>Bradyrhizobium</taxon>
    </lineage>
</organism>
<dbReference type="Proteomes" id="UP000051660">
    <property type="component" value="Unassembled WGS sequence"/>
</dbReference>
<dbReference type="GO" id="GO:0004197">
    <property type="term" value="F:cysteine-type endopeptidase activity"/>
    <property type="evidence" value="ECO:0007669"/>
    <property type="project" value="InterPro"/>
</dbReference>
<feature type="domain" description="Peptidase C14 caspase" evidence="1">
    <location>
        <begin position="95"/>
        <end position="249"/>
    </location>
</feature>
<comment type="caution">
    <text evidence="2">The sequence shown here is derived from an EMBL/GenBank/DDBJ whole genome shotgun (WGS) entry which is preliminary data.</text>
</comment>
<proteinExistence type="predicted"/>
<evidence type="ECO:0000313" key="3">
    <source>
        <dbReference type="Proteomes" id="UP000051660"/>
    </source>
</evidence>
<dbReference type="InterPro" id="IPR011600">
    <property type="entry name" value="Pept_C14_caspase"/>
</dbReference>
<dbReference type="AlphaFoldDB" id="A0A0R3MKX1"/>
<dbReference type="InterPro" id="IPR029030">
    <property type="entry name" value="Caspase-like_dom_sf"/>
</dbReference>
<dbReference type="Gene3D" id="3.40.50.1460">
    <property type="match status" value="1"/>
</dbReference>
<dbReference type="SUPFAM" id="SSF52129">
    <property type="entry name" value="Caspase-like"/>
    <property type="match status" value="1"/>
</dbReference>